<dbReference type="InterPro" id="IPR001138">
    <property type="entry name" value="Zn2Cys6_DnaBD"/>
</dbReference>
<keyword evidence="2" id="KW-0539">Nucleus</keyword>
<dbReference type="SMART" id="SM00066">
    <property type="entry name" value="GAL4"/>
    <property type="match status" value="1"/>
</dbReference>
<evidence type="ECO:0000256" key="1">
    <source>
        <dbReference type="ARBA" id="ARBA00022723"/>
    </source>
</evidence>
<dbReference type="Proteomes" id="UP000777438">
    <property type="component" value="Unassembled WGS sequence"/>
</dbReference>
<dbReference type="EMBL" id="JAGPYM010000015">
    <property type="protein sequence ID" value="KAH6886948.1"/>
    <property type="molecule type" value="Genomic_DNA"/>
</dbReference>
<name>A0A9P9ANQ2_9HYPO</name>
<dbReference type="GO" id="GO:0003677">
    <property type="term" value="F:DNA binding"/>
    <property type="evidence" value="ECO:0007669"/>
    <property type="project" value="InterPro"/>
</dbReference>
<organism evidence="5 6">
    <name type="scientific">Thelonectria olida</name>
    <dbReference type="NCBI Taxonomy" id="1576542"/>
    <lineage>
        <taxon>Eukaryota</taxon>
        <taxon>Fungi</taxon>
        <taxon>Dikarya</taxon>
        <taxon>Ascomycota</taxon>
        <taxon>Pezizomycotina</taxon>
        <taxon>Sordariomycetes</taxon>
        <taxon>Hypocreomycetidae</taxon>
        <taxon>Hypocreales</taxon>
        <taxon>Nectriaceae</taxon>
        <taxon>Thelonectria</taxon>
    </lineage>
</organism>
<evidence type="ECO:0000313" key="5">
    <source>
        <dbReference type="EMBL" id="KAH6886948.1"/>
    </source>
</evidence>
<sequence length="605" mass="67042">MDPFAPMRSSAETPATDNRFGDLVLAPAPPQALVLGSSNSAPSSSAFVNASEFRMPPPPVPAACLACRGKHLKCDGKRPCSRCITSSYDCVYVASRRGYRGQQAQNKVVKNVNKPTKGPSSSVGNSIAATTAFNFATPVFSDLGPPPPFSRHTATDFSNVGFHSPFGTPLHTLNVTFDQPVPRTLPYRDGCIDSFYHHFHAAHPFVLPKSFLLLLANDDTLEPLLAAIRWVGSLFIDDKSISDDLLKEAYRLIYKPGVNKGGFLVQAMLLLIIGLDGHRRRKRVDSLLNEARKISIQIGLHARFFAMVNGQGIPVLEESWRRTWWELYVTDALIAGVHRASKFHLYDVPADVALPCEEHQYLSSHIPAPLHLEDLDHSNLLDGGREFSSFAYRVQCCRIMGKMLTVSPSGPGDKSLAQIDSLLTNWRLYLPLSKQNAYDNHGQLDEMMFQAHMMLHAISILLHQPHSQLDPSPTYYINACAPNTPAISSDALNAHTILTIQSANEISKLVTHRVSLLSHTHFFAYMLTLSSTIHLSKWSLTFVPQNDDSLRQNIRLNIGALVKYSEMWPAAQHLTKQVKTIAQDVYQMKTGQQLLHPKSIGMAGH</sequence>
<protein>
    <recommendedName>
        <fullName evidence="4">Zn(2)-C6 fungal-type domain-containing protein</fullName>
    </recommendedName>
</protein>
<comment type="caution">
    <text evidence="5">The sequence shown here is derived from an EMBL/GenBank/DDBJ whole genome shotgun (WGS) entry which is preliminary data.</text>
</comment>
<evidence type="ECO:0000256" key="2">
    <source>
        <dbReference type="ARBA" id="ARBA00023242"/>
    </source>
</evidence>
<keyword evidence="1" id="KW-0479">Metal-binding</keyword>
<dbReference type="PROSITE" id="PS50048">
    <property type="entry name" value="ZN2_CY6_FUNGAL_2"/>
    <property type="match status" value="1"/>
</dbReference>
<dbReference type="GO" id="GO:0008270">
    <property type="term" value="F:zinc ion binding"/>
    <property type="evidence" value="ECO:0007669"/>
    <property type="project" value="InterPro"/>
</dbReference>
<gene>
    <name evidence="5" type="ORF">B0T10DRAFT_490526</name>
</gene>
<dbReference type="CDD" id="cd00067">
    <property type="entry name" value="GAL4"/>
    <property type="match status" value="1"/>
</dbReference>
<dbReference type="AlphaFoldDB" id="A0A9P9ANQ2"/>
<reference evidence="5 6" key="1">
    <citation type="journal article" date="2021" name="Nat. Commun.">
        <title>Genetic determinants of endophytism in the Arabidopsis root mycobiome.</title>
        <authorList>
            <person name="Mesny F."/>
            <person name="Miyauchi S."/>
            <person name="Thiergart T."/>
            <person name="Pickel B."/>
            <person name="Atanasova L."/>
            <person name="Karlsson M."/>
            <person name="Huettel B."/>
            <person name="Barry K.W."/>
            <person name="Haridas S."/>
            <person name="Chen C."/>
            <person name="Bauer D."/>
            <person name="Andreopoulos W."/>
            <person name="Pangilinan J."/>
            <person name="LaButti K."/>
            <person name="Riley R."/>
            <person name="Lipzen A."/>
            <person name="Clum A."/>
            <person name="Drula E."/>
            <person name="Henrissat B."/>
            <person name="Kohler A."/>
            <person name="Grigoriev I.V."/>
            <person name="Martin F.M."/>
            <person name="Hacquard S."/>
        </authorList>
    </citation>
    <scope>NUCLEOTIDE SEQUENCE [LARGE SCALE GENOMIC DNA]</scope>
    <source>
        <strain evidence="5 6">MPI-CAGE-CH-0241</strain>
    </source>
</reference>
<dbReference type="CDD" id="cd12148">
    <property type="entry name" value="fungal_TF_MHR"/>
    <property type="match status" value="1"/>
</dbReference>
<evidence type="ECO:0000259" key="4">
    <source>
        <dbReference type="PROSITE" id="PS50048"/>
    </source>
</evidence>
<keyword evidence="6" id="KW-1185">Reference proteome</keyword>
<proteinExistence type="predicted"/>
<dbReference type="InterPro" id="IPR007219">
    <property type="entry name" value="XnlR_reg_dom"/>
</dbReference>
<dbReference type="Gene3D" id="4.10.240.10">
    <property type="entry name" value="Zn(2)-C6 fungal-type DNA-binding domain"/>
    <property type="match status" value="1"/>
</dbReference>
<dbReference type="GO" id="GO:0006351">
    <property type="term" value="P:DNA-templated transcription"/>
    <property type="evidence" value="ECO:0007669"/>
    <property type="project" value="InterPro"/>
</dbReference>
<dbReference type="GO" id="GO:0000981">
    <property type="term" value="F:DNA-binding transcription factor activity, RNA polymerase II-specific"/>
    <property type="evidence" value="ECO:0007669"/>
    <property type="project" value="InterPro"/>
</dbReference>
<dbReference type="OrthoDB" id="5367487at2759"/>
<dbReference type="PROSITE" id="PS00463">
    <property type="entry name" value="ZN2_CY6_FUNGAL_1"/>
    <property type="match status" value="1"/>
</dbReference>
<accession>A0A9P9ANQ2</accession>
<dbReference type="Pfam" id="PF00172">
    <property type="entry name" value="Zn_clus"/>
    <property type="match status" value="1"/>
</dbReference>
<evidence type="ECO:0000313" key="6">
    <source>
        <dbReference type="Proteomes" id="UP000777438"/>
    </source>
</evidence>
<dbReference type="InterPro" id="IPR036864">
    <property type="entry name" value="Zn2-C6_fun-type_DNA-bd_sf"/>
</dbReference>
<dbReference type="Pfam" id="PF04082">
    <property type="entry name" value="Fungal_trans"/>
    <property type="match status" value="1"/>
</dbReference>
<evidence type="ECO:0000256" key="3">
    <source>
        <dbReference type="SAM" id="MobiDB-lite"/>
    </source>
</evidence>
<feature type="region of interest" description="Disordered" evidence="3">
    <location>
        <begin position="1"/>
        <end position="23"/>
    </location>
</feature>
<feature type="domain" description="Zn(2)-C6 fungal-type" evidence="4">
    <location>
        <begin position="63"/>
        <end position="92"/>
    </location>
</feature>
<dbReference type="SUPFAM" id="SSF57701">
    <property type="entry name" value="Zn2/Cys6 DNA-binding domain"/>
    <property type="match status" value="1"/>
</dbReference>
<dbReference type="PANTHER" id="PTHR47431">
    <property type="entry name" value="ZN(II)2CYS6 TRANSCRIPTION FACTOR (EUROFUNG)-RELATED"/>
    <property type="match status" value="1"/>
</dbReference>
<dbReference type="PANTHER" id="PTHR47431:SF1">
    <property type="entry name" value="ZN(II)2CYS6 TRANSCRIPTION FACTOR (EUROFUNG)"/>
    <property type="match status" value="1"/>
</dbReference>